<dbReference type="EMBL" id="JBIRRB010000018">
    <property type="protein sequence ID" value="MFI0915234.1"/>
    <property type="molecule type" value="Genomic_DNA"/>
</dbReference>
<feature type="domain" description="DNA-binding phage zinc finger" evidence="2">
    <location>
        <begin position="134"/>
        <end position="196"/>
    </location>
</feature>
<organism evidence="3 4">
    <name type="scientific">Streptomyces abikoensis</name>
    <dbReference type="NCBI Taxonomy" id="97398"/>
    <lineage>
        <taxon>Bacteria</taxon>
        <taxon>Bacillati</taxon>
        <taxon>Actinomycetota</taxon>
        <taxon>Actinomycetes</taxon>
        <taxon>Kitasatosporales</taxon>
        <taxon>Streptomycetaceae</taxon>
        <taxon>Streptomyces</taxon>
    </lineage>
</organism>
<name>A0ABW7TFS8_9ACTN</name>
<dbReference type="InterPro" id="IPR056911">
    <property type="entry name" value="Phage_Znf_bind_put"/>
</dbReference>
<protein>
    <recommendedName>
        <fullName evidence="2">DNA-binding phage zinc finger domain-containing protein</fullName>
    </recommendedName>
</protein>
<feature type="compositionally biased region" description="Low complexity" evidence="1">
    <location>
        <begin position="209"/>
        <end position="220"/>
    </location>
</feature>
<proteinExistence type="predicted"/>
<feature type="compositionally biased region" description="Basic and acidic residues" evidence="1">
    <location>
        <begin position="178"/>
        <end position="189"/>
    </location>
</feature>
<dbReference type="Pfam" id="PF24623">
    <property type="entry name" value="Phage_zn_bind_8"/>
    <property type="match status" value="1"/>
</dbReference>
<dbReference type="Proteomes" id="UP001611162">
    <property type="component" value="Unassembled WGS sequence"/>
</dbReference>
<sequence>MTTDEALNLIELLSAANVLNRMEERTPDVWAAALADLDAADCLKAAAHLIRTQQWVKICDVRDAVAELRAARIAAANLVYDGDPRESGAESLQSLRALVDAAASGRLQAQPIRAALEPAPDTAPATGRARAVLAAVGNRVPSPREGVVNVFAVACRICNARPGRPCTSTRNPRRRRADPHPARLDDARRAAAGLPPVDPAEEHEEMARRLAASRAALAALPLGTRIEPDDDFRRPTHQEPTAS</sequence>
<dbReference type="RefSeq" id="WP_397614858.1">
    <property type="nucleotide sequence ID" value="NZ_JBIRRB010000018.1"/>
</dbReference>
<accession>A0ABW7TFS8</accession>
<evidence type="ECO:0000259" key="2">
    <source>
        <dbReference type="Pfam" id="PF24623"/>
    </source>
</evidence>
<feature type="region of interest" description="Disordered" evidence="1">
    <location>
        <begin position="162"/>
        <end position="243"/>
    </location>
</feature>
<comment type="caution">
    <text evidence="3">The sequence shown here is derived from an EMBL/GenBank/DDBJ whole genome shotgun (WGS) entry which is preliminary data.</text>
</comment>
<gene>
    <name evidence="3" type="ORF">ACH4TF_33100</name>
</gene>
<evidence type="ECO:0000256" key="1">
    <source>
        <dbReference type="SAM" id="MobiDB-lite"/>
    </source>
</evidence>
<reference evidence="3 4" key="1">
    <citation type="submission" date="2024-10" db="EMBL/GenBank/DDBJ databases">
        <title>The Natural Products Discovery Center: Release of the First 8490 Sequenced Strains for Exploring Actinobacteria Biosynthetic Diversity.</title>
        <authorList>
            <person name="Kalkreuter E."/>
            <person name="Kautsar S.A."/>
            <person name="Yang D."/>
            <person name="Bader C.D."/>
            <person name="Teijaro C.N."/>
            <person name="Fluegel L."/>
            <person name="Davis C.M."/>
            <person name="Simpson J.R."/>
            <person name="Lauterbach L."/>
            <person name="Steele A.D."/>
            <person name="Gui C."/>
            <person name="Meng S."/>
            <person name="Li G."/>
            <person name="Viehrig K."/>
            <person name="Ye F."/>
            <person name="Su P."/>
            <person name="Kiefer A.F."/>
            <person name="Nichols A."/>
            <person name="Cepeda A.J."/>
            <person name="Yan W."/>
            <person name="Fan B."/>
            <person name="Jiang Y."/>
            <person name="Adhikari A."/>
            <person name="Zheng C.-J."/>
            <person name="Schuster L."/>
            <person name="Cowan T.M."/>
            <person name="Smanski M.J."/>
            <person name="Chevrette M.G."/>
            <person name="De Carvalho L.P.S."/>
            <person name="Shen B."/>
        </authorList>
    </citation>
    <scope>NUCLEOTIDE SEQUENCE [LARGE SCALE GENOMIC DNA]</scope>
    <source>
        <strain evidence="3 4">NPDC020979</strain>
    </source>
</reference>
<evidence type="ECO:0000313" key="4">
    <source>
        <dbReference type="Proteomes" id="UP001611162"/>
    </source>
</evidence>
<keyword evidence="4" id="KW-1185">Reference proteome</keyword>
<evidence type="ECO:0000313" key="3">
    <source>
        <dbReference type="EMBL" id="MFI0915234.1"/>
    </source>
</evidence>